<gene>
    <name evidence="3" type="ORF">SAMN04488548_1341981</name>
</gene>
<dbReference type="AlphaFoldDB" id="A0A1H2JDA4"/>
<dbReference type="OrthoDB" id="4412823at2"/>
<reference evidence="3 4" key="1">
    <citation type="submission" date="2016-10" db="EMBL/GenBank/DDBJ databases">
        <authorList>
            <person name="de Groot N.N."/>
        </authorList>
    </citation>
    <scope>NUCLEOTIDE SEQUENCE [LARGE SCALE GENOMIC DNA]</scope>
    <source>
        <strain evidence="3 4">DSM 44215</strain>
    </source>
</reference>
<accession>A0A1H2JDA4</accession>
<feature type="region of interest" description="Disordered" evidence="1">
    <location>
        <begin position="235"/>
        <end position="254"/>
    </location>
</feature>
<proteinExistence type="predicted"/>
<dbReference type="NCBIfam" id="TIGR03931">
    <property type="entry name" value="T7SS_Rv3446c"/>
    <property type="match status" value="1"/>
</dbReference>
<keyword evidence="2" id="KW-0472">Membrane</keyword>
<feature type="transmembrane region" description="Helical" evidence="2">
    <location>
        <begin position="261"/>
        <end position="282"/>
    </location>
</feature>
<evidence type="ECO:0000313" key="3">
    <source>
        <dbReference type="EMBL" id="SDU54161.1"/>
    </source>
</evidence>
<sequence length="437" mass="47151">MNGPRPTVVDLAYGRIRIFDPATGIRNPELDVRPLLDAVDEMTVVADGRRHHLRQAWQMAFADLRLLGSAEPDRPLIVGYPSTWGHRRASSLADVGERVPLTLLPRAVLIARSHTDITVQRCAVVETTHIPEPPDDPARPRPAAWDVQILRRHPEGWAVERSGVIERSGVVEPGERAAEGLSIVDDAVEAVFVDGEDPREVSAAIELIAAHAIAGRVVQVDRDLLVRLGRRTGGTADDAVPVVGDPAPPEPDVSTRRSRRVLAGAAIAAVLVVAGAFAVGWWQRDDPAPATAEVAVGRATLAVPGDWRQTAQDTPSDTTDDPTTTRAVFVSPDDGRRIVAVLTELRDGSTRQSVGISLRNRIDQRGDDVVTEFSADTRYAGRDVISYREAPASGSAIRWYVIVDDGLQVSIGCQAGTAAESVDDECVRTVRSVRVGR</sequence>
<dbReference type="EMBL" id="FNLM01000034">
    <property type="protein sequence ID" value="SDU54161.1"/>
    <property type="molecule type" value="Genomic_DNA"/>
</dbReference>
<organism evidence="3 4">
    <name type="scientific">Gordonia westfalica</name>
    <dbReference type="NCBI Taxonomy" id="158898"/>
    <lineage>
        <taxon>Bacteria</taxon>
        <taxon>Bacillati</taxon>
        <taxon>Actinomycetota</taxon>
        <taxon>Actinomycetes</taxon>
        <taxon>Mycobacteriales</taxon>
        <taxon>Gordoniaceae</taxon>
        <taxon>Gordonia</taxon>
    </lineage>
</organism>
<evidence type="ECO:0000256" key="1">
    <source>
        <dbReference type="SAM" id="MobiDB-lite"/>
    </source>
</evidence>
<keyword evidence="2" id="KW-1133">Transmembrane helix</keyword>
<keyword evidence="2" id="KW-0812">Transmembrane</keyword>
<protein>
    <submittedName>
        <fullName evidence="3">Type VII secretion-associated protein, Rv3446c family, C-terminal domain-containing protein</fullName>
    </submittedName>
</protein>
<feature type="compositionally biased region" description="Low complexity" evidence="1">
    <location>
        <begin position="235"/>
        <end position="245"/>
    </location>
</feature>
<evidence type="ECO:0000313" key="4">
    <source>
        <dbReference type="Proteomes" id="UP000183180"/>
    </source>
</evidence>
<dbReference type="InterPro" id="IPR023840">
    <property type="entry name" value="T7SS_Rv3446c"/>
</dbReference>
<evidence type="ECO:0000256" key="2">
    <source>
        <dbReference type="SAM" id="Phobius"/>
    </source>
</evidence>
<dbReference type="RefSeq" id="WP_074850264.1">
    <property type="nucleotide sequence ID" value="NZ_FNLM01000034.1"/>
</dbReference>
<name>A0A1H2JDA4_9ACTN</name>
<dbReference type="STRING" id="158898.SAMN04488548_1341981"/>
<dbReference type="Proteomes" id="UP000183180">
    <property type="component" value="Unassembled WGS sequence"/>
</dbReference>